<dbReference type="GO" id="GO:0008239">
    <property type="term" value="F:dipeptidyl-peptidase activity"/>
    <property type="evidence" value="ECO:0007669"/>
    <property type="project" value="InterPro"/>
</dbReference>
<keyword evidence="7" id="KW-1185">Reference proteome</keyword>
<dbReference type="SMART" id="SM00939">
    <property type="entry name" value="PepX_C"/>
    <property type="match status" value="1"/>
</dbReference>
<feature type="chain" id="PRO_5038345847" evidence="4">
    <location>
        <begin position="27"/>
        <end position="556"/>
    </location>
</feature>
<organism evidence="6 7">
    <name type="scientific">Candidatus Neomicrothrix parvicella RN1</name>
    <dbReference type="NCBI Taxonomy" id="1229780"/>
    <lineage>
        <taxon>Bacteria</taxon>
        <taxon>Bacillati</taxon>
        <taxon>Actinomycetota</taxon>
        <taxon>Acidimicrobiia</taxon>
        <taxon>Acidimicrobiales</taxon>
        <taxon>Microthrixaceae</taxon>
        <taxon>Candidatus Neomicrothrix</taxon>
    </lineage>
</organism>
<dbReference type="HOGENOM" id="CLU_022401_1_0_11"/>
<feature type="signal peptide" evidence="4">
    <location>
        <begin position="1"/>
        <end position="26"/>
    </location>
</feature>
<feature type="compositionally biased region" description="Low complexity" evidence="3">
    <location>
        <begin position="35"/>
        <end position="51"/>
    </location>
</feature>
<dbReference type="AlphaFoldDB" id="R4Z472"/>
<dbReference type="Pfam" id="PF02129">
    <property type="entry name" value="Peptidase_S15"/>
    <property type="match status" value="1"/>
</dbReference>
<evidence type="ECO:0000313" key="7">
    <source>
        <dbReference type="Proteomes" id="UP000018291"/>
    </source>
</evidence>
<evidence type="ECO:0000313" key="6">
    <source>
        <dbReference type="EMBL" id="CCM63332.1"/>
    </source>
</evidence>
<proteinExistence type="inferred from homology"/>
<comment type="similarity">
    <text evidence="1">Belongs to the AB hydrolase superfamily.</text>
</comment>
<protein>
    <submittedName>
        <fullName evidence="6">Putative Peptidase S15</fullName>
    </submittedName>
</protein>
<dbReference type="Proteomes" id="UP000018291">
    <property type="component" value="Unassembled WGS sequence"/>
</dbReference>
<name>R4Z472_9ACTN</name>
<evidence type="ECO:0000256" key="4">
    <source>
        <dbReference type="SAM" id="SignalP"/>
    </source>
</evidence>
<dbReference type="RefSeq" id="WP_012225787.1">
    <property type="nucleotide sequence ID" value="NZ_HG422565.1"/>
</dbReference>
<dbReference type="Gene3D" id="3.40.50.1820">
    <property type="entry name" value="alpha/beta hydrolase"/>
    <property type="match status" value="2"/>
</dbReference>
<feature type="region of interest" description="Disordered" evidence="3">
    <location>
        <begin position="32"/>
        <end position="52"/>
    </location>
</feature>
<evidence type="ECO:0000259" key="5">
    <source>
        <dbReference type="SMART" id="SM00939"/>
    </source>
</evidence>
<feature type="region of interest" description="Disordered" evidence="3">
    <location>
        <begin position="370"/>
        <end position="411"/>
    </location>
</feature>
<keyword evidence="2" id="KW-0378">Hydrolase</keyword>
<accession>R4Z472</accession>
<feature type="compositionally biased region" description="Polar residues" evidence="3">
    <location>
        <begin position="383"/>
        <end position="407"/>
    </location>
</feature>
<dbReference type="STRING" id="1229780.BN381_210022"/>
<reference evidence="6 7" key="1">
    <citation type="journal article" date="2013" name="ISME J.">
        <title>Metabolic model for the filamentous 'Candidatus Microthrix parvicella' based on genomic and metagenomic analyses.</title>
        <authorList>
            <person name="Jon McIlroy S."/>
            <person name="Kristiansen R."/>
            <person name="Albertsen M."/>
            <person name="Michael Karst S."/>
            <person name="Rossetti S."/>
            <person name="Lund Nielsen J."/>
            <person name="Tandoi V."/>
            <person name="James Seviour R."/>
            <person name="Nielsen P.H."/>
        </authorList>
    </citation>
    <scope>NUCLEOTIDE SEQUENCE [LARGE SCALE GENOMIC DNA]</scope>
    <source>
        <strain evidence="6 7">RN1</strain>
    </source>
</reference>
<dbReference type="PROSITE" id="PS51257">
    <property type="entry name" value="PROKAR_LIPOPROTEIN"/>
    <property type="match status" value="1"/>
</dbReference>
<sequence length="556" mass="57589">MSGNRRTATRRAVGLLLATVLLGACSSGEGDEAASADSGAASTTAVAPAPTCEQGATTDDIEVEAVAKPAYDRVITSFDDTKIRVHWFPAPGAADKPAPTVLMGPGWSLAGATQDSDIELFGALSIGSLNDDAYNVLTWDPRGFGKSGGVASVNDPKREGRDVQILLDWVAEQPEAELDATDDPRAGMIGASYGGGIQLTVASIDCRVDALVPNMAWHSLKTSLYPNKIVKEGWAGKLVSIGGDNLDPHITSAAKSGLNGGTLSDEDYQWFLDRGPGDQVSNIGVPTLLLAGTVDTLFALQESVANYESLSAAGTPVHLMWYCGGHGVCLTSDGNTDRVTEATTAWLARYLKDDTSVDLGSPVEVVDQNDQHWLGDDYPTADQPGSGTVTGNSDGSTLKLTADSQSGPLPDGAGKGLLGGLVTTITPYPVAADQAVEAKVTAKGDVLVVGAPKLTMTYSGTTPGEASTHVFAQLVDPETNTVVGNQITPVPVTLDGEEHTAEVDLEIIAQHMLAKSSLTLQVVASTGAYAKPELGGEIDVSSLNVSLPTTTELTEA</sequence>
<keyword evidence="4" id="KW-0732">Signal</keyword>
<dbReference type="SUPFAM" id="SSF53474">
    <property type="entry name" value="alpha/beta-Hydrolases"/>
    <property type="match status" value="1"/>
</dbReference>
<dbReference type="InterPro" id="IPR000383">
    <property type="entry name" value="Xaa-Pro-like_dom"/>
</dbReference>
<dbReference type="PANTHER" id="PTHR22946">
    <property type="entry name" value="DIENELACTONE HYDROLASE DOMAIN-CONTAINING PROTEIN-RELATED"/>
    <property type="match status" value="1"/>
</dbReference>
<dbReference type="EMBL" id="CANL01000014">
    <property type="protein sequence ID" value="CCM63332.1"/>
    <property type="molecule type" value="Genomic_DNA"/>
</dbReference>
<evidence type="ECO:0000256" key="3">
    <source>
        <dbReference type="SAM" id="MobiDB-lite"/>
    </source>
</evidence>
<feature type="domain" description="Xaa-Pro dipeptidyl-peptidase C-terminal" evidence="5">
    <location>
        <begin position="344"/>
        <end position="551"/>
    </location>
</feature>
<gene>
    <name evidence="6" type="ORF">BN381_210022</name>
</gene>
<dbReference type="PANTHER" id="PTHR22946:SF9">
    <property type="entry name" value="POLYKETIDE TRANSFERASE AF380"/>
    <property type="match status" value="1"/>
</dbReference>
<dbReference type="InterPro" id="IPR050261">
    <property type="entry name" value="FrsA_esterase"/>
</dbReference>
<dbReference type="eggNOG" id="COG1506">
    <property type="taxonomic scope" value="Bacteria"/>
</dbReference>
<dbReference type="InterPro" id="IPR029058">
    <property type="entry name" value="AB_hydrolase_fold"/>
</dbReference>
<evidence type="ECO:0000256" key="1">
    <source>
        <dbReference type="ARBA" id="ARBA00008645"/>
    </source>
</evidence>
<dbReference type="GO" id="GO:0052689">
    <property type="term" value="F:carboxylic ester hydrolase activity"/>
    <property type="evidence" value="ECO:0007669"/>
    <property type="project" value="UniProtKB-ARBA"/>
</dbReference>
<comment type="caution">
    <text evidence="6">The sequence shown here is derived from an EMBL/GenBank/DDBJ whole genome shotgun (WGS) entry which is preliminary data.</text>
</comment>
<evidence type="ECO:0000256" key="2">
    <source>
        <dbReference type="ARBA" id="ARBA00022801"/>
    </source>
</evidence>
<dbReference type="OrthoDB" id="9804819at2"/>
<dbReference type="InterPro" id="IPR013736">
    <property type="entry name" value="Xaa-Pro_dipept_C"/>
</dbReference>